<dbReference type="InterPro" id="IPR007210">
    <property type="entry name" value="ABC_Gly_betaine_transp_sub-bd"/>
</dbReference>
<evidence type="ECO:0000313" key="4">
    <source>
        <dbReference type="Proteomes" id="UP000549695"/>
    </source>
</evidence>
<evidence type="ECO:0000256" key="1">
    <source>
        <dbReference type="SAM" id="SignalP"/>
    </source>
</evidence>
<gene>
    <name evidence="3" type="ORF">HDA37_004081</name>
</gene>
<dbReference type="Pfam" id="PF04069">
    <property type="entry name" value="OpuAC"/>
    <property type="match status" value="1"/>
</dbReference>
<dbReference type="RefSeq" id="WP_179761906.1">
    <property type="nucleotide sequence ID" value="NZ_BAAAJZ010000003.1"/>
</dbReference>
<keyword evidence="4" id="KW-1185">Reference proteome</keyword>
<keyword evidence="1" id="KW-0732">Signal</keyword>
<dbReference type="Proteomes" id="UP000549695">
    <property type="component" value="Unassembled WGS sequence"/>
</dbReference>
<dbReference type="Gene3D" id="3.40.190.10">
    <property type="entry name" value="Periplasmic binding protein-like II"/>
    <property type="match status" value="1"/>
</dbReference>
<name>A0A852WDJ8_PSEA5</name>
<dbReference type="GO" id="GO:0022857">
    <property type="term" value="F:transmembrane transporter activity"/>
    <property type="evidence" value="ECO:0007669"/>
    <property type="project" value="InterPro"/>
</dbReference>
<comment type="caution">
    <text evidence="3">The sequence shown here is derived from an EMBL/GenBank/DDBJ whole genome shotgun (WGS) entry which is preliminary data.</text>
</comment>
<dbReference type="PROSITE" id="PS51257">
    <property type="entry name" value="PROKAR_LIPOPROTEIN"/>
    <property type="match status" value="1"/>
</dbReference>
<evidence type="ECO:0000259" key="2">
    <source>
        <dbReference type="Pfam" id="PF04069"/>
    </source>
</evidence>
<feature type="signal peptide" evidence="1">
    <location>
        <begin position="1"/>
        <end position="19"/>
    </location>
</feature>
<accession>A0A852WDJ8</accession>
<dbReference type="GeneID" id="98053776"/>
<dbReference type="AlphaFoldDB" id="A0A852WDJ8"/>
<sequence length="311" mass="32467">MRRTRLLTAVAATVTAAFALTACGGGSDPLAGGGQSGSDDQNTVVVGAANFTESQILSSVFAQALQAKGVTVETRPPIGSREAYVPALKDGSIDLIPDYSGTLLQYLDKNAAQTEPDEVYTALQSTLNTAAPTLTVLNRAEAEDKDAVVVTRETAQRLNATSIADIASRCGELVFGGPPEFQTRPDGIPGIQKTYSCSFKSYRSLDAGGPLTVAALKNGDVQAADLFTTDAAIPENDFVVLTDPQNNFAAQNVVPLINKEKATPQVTEILNAVSAKLTTQELLGLNEAAAAPDKPSVDTVAKNWLTAQGLL</sequence>
<dbReference type="Gene3D" id="3.40.190.120">
    <property type="entry name" value="Osmoprotection protein (prox), domain 2"/>
    <property type="match status" value="1"/>
</dbReference>
<dbReference type="EMBL" id="JACCCZ010000001">
    <property type="protein sequence ID" value="NYG03796.1"/>
    <property type="molecule type" value="Genomic_DNA"/>
</dbReference>
<dbReference type="GO" id="GO:0043190">
    <property type="term" value="C:ATP-binding cassette (ABC) transporter complex"/>
    <property type="evidence" value="ECO:0007669"/>
    <property type="project" value="InterPro"/>
</dbReference>
<proteinExistence type="predicted"/>
<dbReference type="SUPFAM" id="SSF53850">
    <property type="entry name" value="Periplasmic binding protein-like II"/>
    <property type="match status" value="1"/>
</dbReference>
<dbReference type="CDD" id="cd13606">
    <property type="entry name" value="PBP2_ProX_like"/>
    <property type="match status" value="1"/>
</dbReference>
<feature type="domain" description="ABC-type glycine betaine transport system substrate-binding" evidence="2">
    <location>
        <begin position="43"/>
        <end position="306"/>
    </location>
</feature>
<feature type="chain" id="PRO_5032497542" evidence="1">
    <location>
        <begin position="20"/>
        <end position="311"/>
    </location>
</feature>
<reference evidence="3 4" key="1">
    <citation type="submission" date="2020-07" db="EMBL/GenBank/DDBJ databases">
        <title>Sequencing the genomes of 1000 actinobacteria strains.</title>
        <authorList>
            <person name="Klenk H.-P."/>
        </authorList>
    </citation>
    <scope>NUCLEOTIDE SEQUENCE [LARGE SCALE GENOMIC DNA]</scope>
    <source>
        <strain evidence="3 4">DSM 44749</strain>
    </source>
</reference>
<organism evidence="3 4">
    <name type="scientific">Pseudonocardia alni</name>
    <name type="common">Amycolata alni</name>
    <dbReference type="NCBI Taxonomy" id="33907"/>
    <lineage>
        <taxon>Bacteria</taxon>
        <taxon>Bacillati</taxon>
        <taxon>Actinomycetota</taxon>
        <taxon>Actinomycetes</taxon>
        <taxon>Pseudonocardiales</taxon>
        <taxon>Pseudonocardiaceae</taxon>
        <taxon>Pseudonocardia</taxon>
    </lineage>
</organism>
<protein>
    <submittedName>
        <fullName evidence="3">Osmoprotectant transport system substrate-binding protein</fullName>
    </submittedName>
</protein>
<evidence type="ECO:0000313" key="3">
    <source>
        <dbReference type="EMBL" id="NYG03796.1"/>
    </source>
</evidence>